<protein>
    <submittedName>
        <fullName evidence="2">ExbD/TolR family protein</fullName>
    </submittedName>
</protein>
<evidence type="ECO:0000313" key="2">
    <source>
        <dbReference type="EMBL" id="MFC3195267.1"/>
    </source>
</evidence>
<reference evidence="3" key="1">
    <citation type="journal article" date="2019" name="Int. J. Syst. Evol. Microbiol.">
        <title>The Global Catalogue of Microorganisms (GCM) 10K type strain sequencing project: providing services to taxonomists for standard genome sequencing and annotation.</title>
        <authorList>
            <consortium name="The Broad Institute Genomics Platform"/>
            <consortium name="The Broad Institute Genome Sequencing Center for Infectious Disease"/>
            <person name="Wu L."/>
            <person name="Ma J."/>
        </authorList>
    </citation>
    <scope>NUCLEOTIDE SEQUENCE [LARGE SCALE GENOMIC DNA]</scope>
    <source>
        <strain evidence="3">KCTC 42953</strain>
    </source>
</reference>
<dbReference type="RefSeq" id="WP_077411627.1">
    <property type="nucleotide sequence ID" value="NZ_JBHRTS010000007.1"/>
</dbReference>
<keyword evidence="1" id="KW-0732">Signal</keyword>
<dbReference type="PROSITE" id="PS51257">
    <property type="entry name" value="PROKAR_LIPOPROTEIN"/>
    <property type="match status" value="1"/>
</dbReference>
<evidence type="ECO:0000313" key="3">
    <source>
        <dbReference type="Proteomes" id="UP001595533"/>
    </source>
</evidence>
<gene>
    <name evidence="2" type="ORF">ACFODZ_13520</name>
</gene>
<keyword evidence="3" id="KW-1185">Reference proteome</keyword>
<feature type="chain" id="PRO_5045061860" evidence="1">
    <location>
        <begin position="21"/>
        <end position="194"/>
    </location>
</feature>
<feature type="signal peptide" evidence="1">
    <location>
        <begin position="1"/>
        <end position="20"/>
    </location>
</feature>
<dbReference type="Proteomes" id="UP001595533">
    <property type="component" value="Unassembled WGS sequence"/>
</dbReference>
<proteinExistence type="predicted"/>
<accession>A0ABV7JIR3</accession>
<dbReference type="EMBL" id="JBHRTS010000007">
    <property type="protein sequence ID" value="MFC3195267.1"/>
    <property type="molecule type" value="Genomic_DNA"/>
</dbReference>
<organism evidence="2 3">
    <name type="scientific">Marinicella sediminis</name>
    <dbReference type="NCBI Taxonomy" id="1792834"/>
    <lineage>
        <taxon>Bacteria</taxon>
        <taxon>Pseudomonadati</taxon>
        <taxon>Pseudomonadota</taxon>
        <taxon>Gammaproteobacteria</taxon>
        <taxon>Lysobacterales</taxon>
        <taxon>Marinicellaceae</taxon>
        <taxon>Marinicella</taxon>
    </lineage>
</organism>
<comment type="caution">
    <text evidence="2">The sequence shown here is derived from an EMBL/GenBank/DDBJ whole genome shotgun (WGS) entry which is preliminary data.</text>
</comment>
<name>A0ABV7JIR3_9GAMM</name>
<sequence length="194" mass="22055">MNKSLTPWLLIILALMSGCADEELSGQAYMNTHTHMLKLFCEQRSACLDRLEQQAVECRHLLDGFDSPQMTDQEIVVSGGQYMMCIMEKMDAPFMARFNQAFPVQQREVKITRPGRDMNQPGVLYVVEKQGQIYIQDQIVAEKDIRQYIFDHQLTVRYEKVALVFTGEPDAGLMIGVGDQLKKAGFSQVSLVVQ</sequence>
<evidence type="ECO:0000256" key="1">
    <source>
        <dbReference type="SAM" id="SignalP"/>
    </source>
</evidence>